<evidence type="ECO:0000259" key="18">
    <source>
        <dbReference type="PROSITE" id="PS50112"/>
    </source>
</evidence>
<feature type="domain" description="PAS" evidence="18">
    <location>
        <begin position="654"/>
        <end position="707"/>
    </location>
</feature>
<keyword evidence="9" id="KW-0677">Repeat</keyword>
<dbReference type="RefSeq" id="WP_148592484.1">
    <property type="nucleotide sequence ID" value="NZ_CP042997.1"/>
</dbReference>
<dbReference type="SUPFAM" id="SSF55874">
    <property type="entry name" value="ATPase domain of HSP90 chaperone/DNA topoisomerase II/histidine kinase"/>
    <property type="match status" value="1"/>
</dbReference>
<evidence type="ECO:0000256" key="10">
    <source>
        <dbReference type="ARBA" id="ARBA00022741"/>
    </source>
</evidence>
<evidence type="ECO:0000313" key="20">
    <source>
        <dbReference type="EMBL" id="QEH32933.1"/>
    </source>
</evidence>
<keyword evidence="6" id="KW-0597">Phosphoprotein</keyword>
<name>A0A5B9VX71_9BACT</name>
<dbReference type="InterPro" id="IPR003594">
    <property type="entry name" value="HATPase_dom"/>
</dbReference>
<dbReference type="Gene3D" id="1.20.5.1930">
    <property type="match status" value="1"/>
</dbReference>
<keyword evidence="21" id="KW-1185">Reference proteome</keyword>
<dbReference type="Pfam" id="PF02518">
    <property type="entry name" value="HATPase_c"/>
    <property type="match status" value="1"/>
</dbReference>
<comment type="subcellular location">
    <subcellularLocation>
        <location evidence="2">Cell inner membrane</location>
        <topology evidence="2">Multi-pass membrane protein</topology>
    </subcellularLocation>
</comment>
<dbReference type="Pfam" id="PF13185">
    <property type="entry name" value="GAF_2"/>
    <property type="match status" value="1"/>
</dbReference>
<dbReference type="InterPro" id="IPR001610">
    <property type="entry name" value="PAC"/>
</dbReference>
<feature type="domain" description="PAC" evidence="19">
    <location>
        <begin position="307"/>
        <end position="361"/>
    </location>
</feature>
<dbReference type="InterPro" id="IPR013767">
    <property type="entry name" value="PAS_fold"/>
</dbReference>
<dbReference type="CDD" id="cd16917">
    <property type="entry name" value="HATPase_UhpB-NarQ-NarX-like"/>
    <property type="match status" value="1"/>
</dbReference>
<keyword evidence="7 20" id="KW-0808">Transferase</keyword>
<dbReference type="SUPFAM" id="SSF55785">
    <property type="entry name" value="PYP-like sensor domain (PAS domain)"/>
    <property type="match status" value="6"/>
</dbReference>
<evidence type="ECO:0000256" key="12">
    <source>
        <dbReference type="ARBA" id="ARBA00022840"/>
    </source>
</evidence>
<dbReference type="Pfam" id="PF08447">
    <property type="entry name" value="PAS_3"/>
    <property type="match status" value="3"/>
</dbReference>
<evidence type="ECO:0000256" key="8">
    <source>
        <dbReference type="ARBA" id="ARBA00022692"/>
    </source>
</evidence>
<dbReference type="PANTHER" id="PTHR43304">
    <property type="entry name" value="PHYTOCHROME-LIKE PROTEIN CPH1"/>
    <property type="match status" value="1"/>
</dbReference>
<feature type="transmembrane region" description="Helical" evidence="16">
    <location>
        <begin position="12"/>
        <end position="30"/>
    </location>
</feature>
<dbReference type="InterPro" id="IPR035965">
    <property type="entry name" value="PAS-like_dom_sf"/>
</dbReference>
<accession>A0A5B9VX71</accession>
<dbReference type="SMART" id="SM00086">
    <property type="entry name" value="PAC"/>
    <property type="match status" value="6"/>
</dbReference>
<dbReference type="Gene3D" id="3.30.565.10">
    <property type="entry name" value="Histidine kinase-like ATPase, C-terminal domain"/>
    <property type="match status" value="1"/>
</dbReference>
<evidence type="ECO:0000256" key="9">
    <source>
        <dbReference type="ARBA" id="ARBA00022737"/>
    </source>
</evidence>
<feature type="domain" description="PAC" evidence="19">
    <location>
        <begin position="710"/>
        <end position="762"/>
    </location>
</feature>
<dbReference type="Pfam" id="PF07730">
    <property type="entry name" value="HisKA_3"/>
    <property type="match status" value="1"/>
</dbReference>
<dbReference type="GO" id="GO:0000155">
    <property type="term" value="F:phosphorelay sensor kinase activity"/>
    <property type="evidence" value="ECO:0007669"/>
    <property type="project" value="InterPro"/>
</dbReference>
<dbReference type="Pfam" id="PF13493">
    <property type="entry name" value="DUF4118"/>
    <property type="match status" value="1"/>
</dbReference>
<evidence type="ECO:0000256" key="6">
    <source>
        <dbReference type="ARBA" id="ARBA00022553"/>
    </source>
</evidence>
<dbReference type="GO" id="GO:0005524">
    <property type="term" value="F:ATP binding"/>
    <property type="evidence" value="ECO:0007669"/>
    <property type="project" value="UniProtKB-KW"/>
</dbReference>
<keyword evidence="11 20" id="KW-0418">Kinase</keyword>
<dbReference type="InterPro" id="IPR000014">
    <property type="entry name" value="PAS"/>
</dbReference>
<organism evidence="20 21">
    <name type="scientific">Aquisphaera giovannonii</name>
    <dbReference type="NCBI Taxonomy" id="406548"/>
    <lineage>
        <taxon>Bacteria</taxon>
        <taxon>Pseudomonadati</taxon>
        <taxon>Planctomycetota</taxon>
        <taxon>Planctomycetia</taxon>
        <taxon>Isosphaerales</taxon>
        <taxon>Isosphaeraceae</taxon>
        <taxon>Aquisphaera</taxon>
    </lineage>
</organism>
<dbReference type="InterPro" id="IPR011712">
    <property type="entry name" value="Sig_transdc_His_kin_sub3_dim/P"/>
</dbReference>
<dbReference type="InterPro" id="IPR005467">
    <property type="entry name" value="His_kinase_dom"/>
</dbReference>
<feature type="domain" description="PAC" evidence="19">
    <location>
        <begin position="838"/>
        <end position="890"/>
    </location>
</feature>
<feature type="domain" description="PAS" evidence="18">
    <location>
        <begin position="115"/>
        <end position="182"/>
    </location>
</feature>
<evidence type="ECO:0000259" key="19">
    <source>
        <dbReference type="PROSITE" id="PS50113"/>
    </source>
</evidence>
<dbReference type="SMART" id="SM00387">
    <property type="entry name" value="HATPase_c"/>
    <property type="match status" value="1"/>
</dbReference>
<reference evidence="20 21" key="1">
    <citation type="submission" date="2019-08" db="EMBL/GenBank/DDBJ databases">
        <title>Deep-cultivation of Planctomycetes and their phenomic and genomic characterization uncovers novel biology.</title>
        <authorList>
            <person name="Wiegand S."/>
            <person name="Jogler M."/>
            <person name="Boedeker C."/>
            <person name="Pinto D."/>
            <person name="Vollmers J."/>
            <person name="Rivas-Marin E."/>
            <person name="Kohn T."/>
            <person name="Peeters S.H."/>
            <person name="Heuer A."/>
            <person name="Rast P."/>
            <person name="Oberbeckmann S."/>
            <person name="Bunk B."/>
            <person name="Jeske O."/>
            <person name="Meyerdierks A."/>
            <person name="Storesund J.E."/>
            <person name="Kallscheuer N."/>
            <person name="Luecker S."/>
            <person name="Lage O.M."/>
            <person name="Pohl T."/>
            <person name="Merkel B.J."/>
            <person name="Hornburger P."/>
            <person name="Mueller R.-W."/>
            <person name="Bruemmer F."/>
            <person name="Labrenz M."/>
            <person name="Spormann A.M."/>
            <person name="Op den Camp H."/>
            <person name="Overmann J."/>
            <person name="Amann R."/>
            <person name="Jetten M.S.M."/>
            <person name="Mascher T."/>
            <person name="Medema M.H."/>
            <person name="Devos D.P."/>
            <person name="Kaster A.-K."/>
            <person name="Ovreas L."/>
            <person name="Rohde M."/>
            <person name="Galperin M.Y."/>
            <person name="Jogler C."/>
        </authorList>
    </citation>
    <scope>NUCLEOTIDE SEQUENCE [LARGE SCALE GENOMIC DNA]</scope>
    <source>
        <strain evidence="20 21">OJF2</strain>
    </source>
</reference>
<dbReference type="EC" id="2.7.13.3" evidence="3"/>
<dbReference type="InterPro" id="IPR052162">
    <property type="entry name" value="Sensor_kinase/Photoreceptor"/>
</dbReference>
<dbReference type="PROSITE" id="PS50113">
    <property type="entry name" value="PAC"/>
    <property type="match status" value="3"/>
</dbReference>
<evidence type="ECO:0000256" key="7">
    <source>
        <dbReference type="ARBA" id="ARBA00022679"/>
    </source>
</evidence>
<dbReference type="InterPro" id="IPR013656">
    <property type="entry name" value="PAS_4"/>
</dbReference>
<dbReference type="NCBIfam" id="TIGR00229">
    <property type="entry name" value="sensory_box"/>
    <property type="match status" value="4"/>
</dbReference>
<evidence type="ECO:0000256" key="1">
    <source>
        <dbReference type="ARBA" id="ARBA00000085"/>
    </source>
</evidence>
<dbReference type="FunFam" id="2.10.70.100:FF:000001">
    <property type="entry name" value="Sensory transduction histidine kinase"/>
    <property type="match status" value="1"/>
</dbReference>
<dbReference type="SMART" id="SM00091">
    <property type="entry name" value="PAS"/>
    <property type="match status" value="6"/>
</dbReference>
<dbReference type="Gene3D" id="2.10.70.100">
    <property type="match status" value="2"/>
</dbReference>
<dbReference type="SMART" id="SM00065">
    <property type="entry name" value="GAF"/>
    <property type="match status" value="1"/>
</dbReference>
<dbReference type="Gene3D" id="1.20.120.620">
    <property type="entry name" value="Backbone structure of the membrane domain of e. Coli histidine kinase receptor kdpd"/>
    <property type="match status" value="1"/>
</dbReference>
<feature type="domain" description="PAS" evidence="18">
    <location>
        <begin position="763"/>
        <end position="835"/>
    </location>
</feature>
<evidence type="ECO:0000259" key="17">
    <source>
        <dbReference type="PROSITE" id="PS50109"/>
    </source>
</evidence>
<keyword evidence="8 16" id="KW-0812">Transmembrane</keyword>
<feature type="domain" description="PAS" evidence="18">
    <location>
        <begin position="236"/>
        <end position="291"/>
    </location>
</feature>
<dbReference type="InterPro" id="IPR038318">
    <property type="entry name" value="KdpD_sf"/>
</dbReference>
<keyword evidence="5" id="KW-0997">Cell inner membrane</keyword>
<dbReference type="GO" id="GO:0005886">
    <property type="term" value="C:plasma membrane"/>
    <property type="evidence" value="ECO:0007669"/>
    <property type="project" value="UniProtKB-SubCell"/>
</dbReference>
<sequence length="1286" mass="141718">MISRTLVQRRFRYPFAVLTAALATAIRFYLSPLLDMRPGLPLPIAAAMLTSSLAGLGPGILCTIFCLFAWCYWFTEPIGELIPVHNADIVHLGLYTAVAWAICLWGSTLRDFRLQSARHAGLLDQAGDAIFTWEPGAGRIRSWNRAAERLYGFAAAEAIDRRGHSLLATLYPIPLEEIERILALEGEWSGELTHRTASGATVVVWSRMALAIGEDGLPLVMEANRDLTERKHAEAANAWLAAIIESSDDAIVGKDPDGVVTSWNRGAEVMFGFSKSEAIGRPITFLIPEDRIQEEVEILARLREGGRVDHFESVRRTKAGHNIDVSLTISPVKDAEGRMVGIAKTARDITDRKRVEEAVRQKRELQEQLASIAESVPGVLCSFRMMADGRASMPFATAAIEDLYGFSAAVLAEDFSPVYEHVHPEDAEEMRAGVREAFDAIGPWHAKFRYGHPSKGQRWVEGWAQPISSPSGSVLWHGFLMDVTERERAESARVELERESRSILDSIPSHIAVVDESGMILNVNRGWMQLGEVLGSSGRLPEGTNYLDACESAAGEAGAQGRTFAEGIRAVLAGQSELFQMEYPFHLHLDRRWFIGRVTPFTEGGPRRAVVSHHDVTALKLAEEGLRDRERMLKRSQAMAHLGSWVLQLENIHDPSVNALRWSDECYRIFGYEPGEVTVTNALYFDAIHPDDREPRLAVVAESVRTGRPYQLEHRIRRPDGEARNVHEWGEPVVGANGQALRLEGTCQDVTDIRLSEEALRQSQELLTLAVQSADLGVFDWDLSGSSIRWSPRMEELYGFPAGGFDGTYESYRERLFPADREDADEILANPGRTGERYTLEHRLVLPDGSTRWIATYGQFRLDRSKQLSRVSGVAMDITERRRSEEVLRNYASRLAHLRKVDAAILTARSSREIAEAALRHLSALIPCGSATVAMVDVERGQLVPIFTLGPLGDWYPAGLRQPLPAADAPAILCGWKEQMVVIDDVRETPSEHPAIRGLNDRGLLSLARIPLRDREEPIGFVLLAAGGTAAYTSAHLEVACEVSNQLAVAIHQASLFDELRATKNRGEELARRLLRAEDDERRRIARELHDEVGQTLAAAKILVDRVRSAKIRGEFAAEASDLIRHAMDQVRDVSRLLRPAALDFAGLGAALRALAEGVAERSGLALDLSLEANIGRVPPEVEIACYRIAQEALNNATKHAQAARLGVSLYSERVDLILVVSDDGRGFDVAAASADAERGVSLGLLSLAERAAMAGGNVVIESQRGAGTRIVARFTGGIDDWQESG</sequence>
<protein>
    <recommendedName>
        <fullName evidence="3">histidine kinase</fullName>
        <ecNumber evidence="3">2.7.13.3</ecNumber>
    </recommendedName>
</protein>
<evidence type="ECO:0000256" key="3">
    <source>
        <dbReference type="ARBA" id="ARBA00012438"/>
    </source>
</evidence>
<dbReference type="GO" id="GO:0006355">
    <property type="term" value="P:regulation of DNA-templated transcription"/>
    <property type="evidence" value="ECO:0007669"/>
    <property type="project" value="InterPro"/>
</dbReference>
<feature type="domain" description="Histidine kinase" evidence="17">
    <location>
        <begin position="1084"/>
        <end position="1279"/>
    </location>
</feature>
<dbReference type="KEGG" id="agv:OJF2_14230"/>
<gene>
    <name evidence="20" type="primary">nreB_1</name>
    <name evidence="20" type="ORF">OJF2_14230</name>
</gene>
<evidence type="ECO:0000256" key="13">
    <source>
        <dbReference type="ARBA" id="ARBA00022989"/>
    </source>
</evidence>
<comment type="catalytic activity">
    <reaction evidence="1">
        <text>ATP + protein L-histidine = ADP + protein N-phospho-L-histidine.</text>
        <dbReference type="EC" id="2.7.13.3"/>
    </reaction>
</comment>
<feature type="domain" description="PAS" evidence="18">
    <location>
        <begin position="385"/>
        <end position="441"/>
    </location>
</feature>
<keyword evidence="12" id="KW-0067">ATP-binding</keyword>
<evidence type="ECO:0000256" key="11">
    <source>
        <dbReference type="ARBA" id="ARBA00022777"/>
    </source>
</evidence>
<dbReference type="EMBL" id="CP042997">
    <property type="protein sequence ID" value="QEH32933.1"/>
    <property type="molecule type" value="Genomic_DNA"/>
</dbReference>
<keyword evidence="13 16" id="KW-1133">Transmembrane helix</keyword>
<feature type="transmembrane region" description="Helical" evidence="16">
    <location>
        <begin position="87"/>
        <end position="107"/>
    </location>
</feature>
<evidence type="ECO:0000256" key="16">
    <source>
        <dbReference type="SAM" id="Phobius"/>
    </source>
</evidence>
<dbReference type="InterPro" id="IPR025201">
    <property type="entry name" value="KdpD_TM"/>
</dbReference>
<evidence type="ECO:0000256" key="5">
    <source>
        <dbReference type="ARBA" id="ARBA00022519"/>
    </source>
</evidence>
<evidence type="ECO:0000256" key="2">
    <source>
        <dbReference type="ARBA" id="ARBA00004429"/>
    </source>
</evidence>
<keyword evidence="15 16" id="KW-0472">Membrane</keyword>
<keyword evidence="10" id="KW-0547">Nucleotide-binding</keyword>
<evidence type="ECO:0000256" key="15">
    <source>
        <dbReference type="ARBA" id="ARBA00023136"/>
    </source>
</evidence>
<dbReference type="PANTHER" id="PTHR43304:SF1">
    <property type="entry name" value="PAC DOMAIN-CONTAINING PROTEIN"/>
    <property type="match status" value="1"/>
</dbReference>
<evidence type="ECO:0000256" key="4">
    <source>
        <dbReference type="ARBA" id="ARBA00022475"/>
    </source>
</evidence>
<dbReference type="Pfam" id="PF00989">
    <property type="entry name" value="PAS"/>
    <property type="match status" value="1"/>
</dbReference>
<keyword evidence="14" id="KW-0902">Two-component regulatory system</keyword>
<evidence type="ECO:0000313" key="21">
    <source>
        <dbReference type="Proteomes" id="UP000324233"/>
    </source>
</evidence>
<dbReference type="SUPFAM" id="SSF55781">
    <property type="entry name" value="GAF domain-like"/>
    <property type="match status" value="1"/>
</dbReference>
<keyword evidence="4" id="KW-1003">Cell membrane</keyword>
<dbReference type="Gene3D" id="3.30.450.40">
    <property type="match status" value="1"/>
</dbReference>
<dbReference type="Gene3D" id="3.30.450.20">
    <property type="entry name" value="PAS domain"/>
    <property type="match status" value="6"/>
</dbReference>
<evidence type="ECO:0000256" key="14">
    <source>
        <dbReference type="ARBA" id="ARBA00023012"/>
    </source>
</evidence>
<dbReference type="Pfam" id="PF08448">
    <property type="entry name" value="PAS_4"/>
    <property type="match status" value="2"/>
</dbReference>
<dbReference type="PROSITE" id="PS50109">
    <property type="entry name" value="HIS_KIN"/>
    <property type="match status" value="1"/>
</dbReference>
<dbReference type="PROSITE" id="PS50112">
    <property type="entry name" value="PAS"/>
    <property type="match status" value="5"/>
</dbReference>
<dbReference type="GO" id="GO:0046983">
    <property type="term" value="F:protein dimerization activity"/>
    <property type="evidence" value="ECO:0007669"/>
    <property type="project" value="InterPro"/>
</dbReference>
<dbReference type="CDD" id="cd00130">
    <property type="entry name" value="PAS"/>
    <property type="match status" value="5"/>
</dbReference>
<dbReference type="InterPro" id="IPR036890">
    <property type="entry name" value="HATPase_C_sf"/>
</dbReference>
<dbReference type="OrthoDB" id="231918at2"/>
<proteinExistence type="predicted"/>
<dbReference type="Proteomes" id="UP000324233">
    <property type="component" value="Chromosome"/>
</dbReference>
<dbReference type="InterPro" id="IPR029016">
    <property type="entry name" value="GAF-like_dom_sf"/>
</dbReference>
<dbReference type="InterPro" id="IPR003018">
    <property type="entry name" value="GAF"/>
</dbReference>
<dbReference type="InterPro" id="IPR013655">
    <property type="entry name" value="PAS_fold_3"/>
</dbReference>
<dbReference type="InterPro" id="IPR000700">
    <property type="entry name" value="PAS-assoc_C"/>
</dbReference>
<feature type="transmembrane region" description="Helical" evidence="16">
    <location>
        <begin position="42"/>
        <end position="75"/>
    </location>
</feature>